<proteinExistence type="predicted"/>
<keyword evidence="2" id="KW-1185">Reference proteome</keyword>
<dbReference type="PANTHER" id="PTHR36766">
    <property type="entry name" value="PLANT BROAD-SPECTRUM MILDEW RESISTANCE PROTEIN RPW8"/>
    <property type="match status" value="1"/>
</dbReference>
<dbReference type="SUPFAM" id="SSF52058">
    <property type="entry name" value="L domain-like"/>
    <property type="match status" value="1"/>
</dbReference>
<accession>A0A9D4ZNZ7</accession>
<gene>
    <name evidence="1" type="ORF">GOP47_0002326</name>
</gene>
<dbReference type="InterPro" id="IPR032675">
    <property type="entry name" value="LRR_dom_sf"/>
</dbReference>
<evidence type="ECO:0000313" key="2">
    <source>
        <dbReference type="Proteomes" id="UP000886520"/>
    </source>
</evidence>
<comment type="caution">
    <text evidence="1">The sequence shown here is derived from an EMBL/GenBank/DDBJ whole genome shotgun (WGS) entry which is preliminary data.</text>
</comment>
<organism evidence="1 2">
    <name type="scientific">Adiantum capillus-veneris</name>
    <name type="common">Maidenhair fern</name>
    <dbReference type="NCBI Taxonomy" id="13818"/>
    <lineage>
        <taxon>Eukaryota</taxon>
        <taxon>Viridiplantae</taxon>
        <taxon>Streptophyta</taxon>
        <taxon>Embryophyta</taxon>
        <taxon>Tracheophyta</taxon>
        <taxon>Polypodiopsida</taxon>
        <taxon>Polypodiidae</taxon>
        <taxon>Polypodiales</taxon>
        <taxon>Pteridineae</taxon>
        <taxon>Pteridaceae</taxon>
        <taxon>Vittarioideae</taxon>
        <taxon>Adiantum</taxon>
    </lineage>
</organism>
<reference evidence="1" key="1">
    <citation type="submission" date="2021-01" db="EMBL/GenBank/DDBJ databases">
        <title>Adiantum capillus-veneris genome.</title>
        <authorList>
            <person name="Fang Y."/>
            <person name="Liao Q."/>
        </authorList>
    </citation>
    <scope>NUCLEOTIDE SEQUENCE</scope>
    <source>
        <strain evidence="1">H3</strain>
        <tissue evidence="1">Leaf</tissue>
    </source>
</reference>
<dbReference type="Gene3D" id="3.80.10.10">
    <property type="entry name" value="Ribonuclease Inhibitor"/>
    <property type="match status" value="3"/>
</dbReference>
<dbReference type="AlphaFoldDB" id="A0A9D4ZNZ7"/>
<evidence type="ECO:0000313" key="1">
    <source>
        <dbReference type="EMBL" id="KAI5082583.1"/>
    </source>
</evidence>
<dbReference type="EMBL" id="JABFUD020000003">
    <property type="protein sequence ID" value="KAI5082583.1"/>
    <property type="molecule type" value="Genomic_DNA"/>
</dbReference>
<dbReference type="PANTHER" id="PTHR36766:SF30">
    <property type="entry name" value="TIR-NBS TYPE DISEASE RESISTANCE PROTEIN-RELATED"/>
    <property type="match status" value="1"/>
</dbReference>
<dbReference type="Proteomes" id="UP000886520">
    <property type="component" value="Chromosome 2"/>
</dbReference>
<protein>
    <submittedName>
        <fullName evidence="1">Uncharacterized protein</fullName>
    </submittedName>
</protein>
<sequence length="822" mass="91863">MHVPSLSKGEAMDAIKSYCCFSSFIPKSSLQRLATSCYFQGKCHPLYLKLKAVQLEIIGNASFNDQKWEGLVSSLESDGGNADGNKSEEAIQRAVEKSLDILPSHLQNLFIDLVAWCHCLKFRFYGVLVDGPIKEDFLCCHYNDGTKDAMFYKVLELEYHGLLEVKDDANKRRSWGIAERLVIHDLHKHVAESRVGLPQYTNLVVNHAVSKKDLSRFPSYELASKKHVCGIYVEASTLRTLFRTCFKTKTPPVQIQVIRVAQILEGAPLLQRLKSLNFKGGNMEALRYLSLGGSKCIKEIKGWEGVPNLMWLQLDRHIGLERIEPLGCLKRLETPILKFCKNLQVQALVGAGAVHTMRSLFKEGDRLPKLQILYIVDNAHLVEVGPVSPDTFPTLKTLELGGFQKLERFPDLKLGDLRSLKLNCCPKLRRVEGSLRALQELHLFDCKELESIPDLRNLGSLWSLQVEHCPSLRGIKLNETRHLEHLSIPIKLVSMDIDVLPLIWDAVWCDDDQVGHSQSPCGSTASVHNPFINLQSLSLTEFASEGARHVNYWLDVSGLPSLQKLKMRFFESVQNLSICPSPLLRELCLGNFPSLEEISGLGAGHVHLIDIHISECPMLVGIPGLHALPGLKYLDLRGCDNYILALNEYSAGAGSEEDIIRLGAAATWTILPRPFPVSLEELELKSCFVEKFLASDIDLTSLKILRISECTALTDVSSVAALTSLEQLWISKCTALTDVSGITALTSLRRLGLSRCKSLRNLPDLKHLTCLEVLSVEEPGSCWTLSEEALQQMVKESCNIYFFTPAKTSIPRWRGGFGFLRV</sequence>
<dbReference type="OrthoDB" id="2018467at2759"/>
<name>A0A9D4ZNZ7_ADICA</name>